<feature type="domain" description="Snf2 ATP coupling" evidence="2">
    <location>
        <begin position="39"/>
        <end position="97"/>
    </location>
</feature>
<feature type="region of interest" description="Disordered" evidence="1">
    <location>
        <begin position="1"/>
        <end position="21"/>
    </location>
</feature>
<accession>A0AAV1DLQ2</accession>
<gene>
    <name evidence="3" type="ORF">OLC1_LOCUS16713</name>
</gene>
<dbReference type="InterPro" id="IPR029295">
    <property type="entry name" value="SnAC"/>
</dbReference>
<evidence type="ECO:0000313" key="4">
    <source>
        <dbReference type="Proteomes" id="UP001161247"/>
    </source>
</evidence>
<dbReference type="GO" id="GO:0042393">
    <property type="term" value="F:histone binding"/>
    <property type="evidence" value="ECO:0007669"/>
    <property type="project" value="InterPro"/>
</dbReference>
<name>A0AAV1DLQ2_OLDCO</name>
<dbReference type="SMART" id="SM01314">
    <property type="entry name" value="SnAC"/>
    <property type="match status" value="1"/>
</dbReference>
<dbReference type="AlphaFoldDB" id="A0AAV1DLQ2"/>
<organism evidence="3 4">
    <name type="scientific">Oldenlandia corymbosa var. corymbosa</name>
    <dbReference type="NCBI Taxonomy" id="529605"/>
    <lineage>
        <taxon>Eukaryota</taxon>
        <taxon>Viridiplantae</taxon>
        <taxon>Streptophyta</taxon>
        <taxon>Embryophyta</taxon>
        <taxon>Tracheophyta</taxon>
        <taxon>Spermatophyta</taxon>
        <taxon>Magnoliopsida</taxon>
        <taxon>eudicotyledons</taxon>
        <taxon>Gunneridae</taxon>
        <taxon>Pentapetalae</taxon>
        <taxon>asterids</taxon>
        <taxon>lamiids</taxon>
        <taxon>Gentianales</taxon>
        <taxon>Rubiaceae</taxon>
        <taxon>Rubioideae</taxon>
        <taxon>Spermacoceae</taxon>
        <taxon>Hedyotis-Oldenlandia complex</taxon>
        <taxon>Oldenlandia</taxon>
    </lineage>
</organism>
<dbReference type="Proteomes" id="UP001161247">
    <property type="component" value="Chromosome 6"/>
</dbReference>
<protein>
    <submittedName>
        <fullName evidence="3">OLC1v1008335C1</fullName>
    </submittedName>
</protein>
<reference evidence="3" key="1">
    <citation type="submission" date="2023-03" db="EMBL/GenBank/DDBJ databases">
        <authorList>
            <person name="Julca I."/>
        </authorList>
    </citation>
    <scope>NUCLEOTIDE SEQUENCE</scope>
</reference>
<feature type="compositionally biased region" description="Polar residues" evidence="1">
    <location>
        <begin position="1"/>
        <end position="14"/>
    </location>
</feature>
<dbReference type="Pfam" id="PF14619">
    <property type="entry name" value="SnAC"/>
    <property type="match status" value="1"/>
</dbReference>
<proteinExistence type="predicted"/>
<evidence type="ECO:0000259" key="2">
    <source>
        <dbReference type="SMART" id="SM01314"/>
    </source>
</evidence>
<evidence type="ECO:0000313" key="3">
    <source>
        <dbReference type="EMBL" id="CAI9108669.1"/>
    </source>
</evidence>
<feature type="region of interest" description="Disordered" evidence="1">
    <location>
        <begin position="69"/>
        <end position="111"/>
    </location>
</feature>
<evidence type="ECO:0000256" key="1">
    <source>
        <dbReference type="SAM" id="MobiDB-lite"/>
    </source>
</evidence>
<sequence>MMMRNGTNSLTTDVPSEREINRLAARSDEEFRLFEMMDEERRRKEGYRIRLMEEHEVPKWVYNNGTAAANDEHKEKGSYDVVESSDNVGGKRQRKEEVCTSKPPKKKRSSLTRALMSPVPQLLSANVAGLRFKLAWFSDLHQLGEVVF</sequence>
<keyword evidence="4" id="KW-1185">Reference proteome</keyword>
<dbReference type="EMBL" id="OX459123">
    <property type="protein sequence ID" value="CAI9108669.1"/>
    <property type="molecule type" value="Genomic_DNA"/>
</dbReference>